<evidence type="ECO:0000256" key="3">
    <source>
        <dbReference type="ARBA" id="ARBA00022475"/>
    </source>
</evidence>
<feature type="transmembrane region" description="Helical" evidence="11">
    <location>
        <begin position="194"/>
        <end position="218"/>
    </location>
</feature>
<proteinExistence type="predicted"/>
<evidence type="ECO:0000256" key="11">
    <source>
        <dbReference type="SAM" id="Phobius"/>
    </source>
</evidence>
<accession>A0A2A9CRA7</accession>
<dbReference type="RefSeq" id="WP_098460430.1">
    <property type="nucleotide sequence ID" value="NZ_PDJC01000001.1"/>
</dbReference>
<evidence type="ECO:0000256" key="4">
    <source>
        <dbReference type="ARBA" id="ARBA00022519"/>
    </source>
</evidence>
<dbReference type="PANTHER" id="PTHR32196">
    <property type="entry name" value="ABC TRANSPORTER PERMEASE PROTEIN YPHD-RELATED-RELATED"/>
    <property type="match status" value="1"/>
</dbReference>
<feature type="transmembrane region" description="Helical" evidence="11">
    <location>
        <begin position="12"/>
        <end position="31"/>
    </location>
</feature>
<keyword evidence="13" id="KW-1185">Reference proteome</keyword>
<evidence type="ECO:0000313" key="13">
    <source>
        <dbReference type="Proteomes" id="UP000226079"/>
    </source>
</evidence>
<evidence type="ECO:0000256" key="1">
    <source>
        <dbReference type="ARBA" id="ARBA00004651"/>
    </source>
</evidence>
<feature type="transmembrane region" description="Helical" evidence="11">
    <location>
        <begin position="43"/>
        <end position="63"/>
    </location>
</feature>
<dbReference type="InterPro" id="IPR001851">
    <property type="entry name" value="ABC_transp_permease"/>
</dbReference>
<keyword evidence="2" id="KW-0813">Transport</keyword>
<evidence type="ECO:0000256" key="10">
    <source>
        <dbReference type="ARBA" id="ARBA00035686"/>
    </source>
</evidence>
<feature type="transmembrane region" description="Helical" evidence="11">
    <location>
        <begin position="91"/>
        <end position="108"/>
    </location>
</feature>
<evidence type="ECO:0000256" key="7">
    <source>
        <dbReference type="ARBA" id="ARBA00022989"/>
    </source>
</evidence>
<evidence type="ECO:0000256" key="2">
    <source>
        <dbReference type="ARBA" id="ARBA00022448"/>
    </source>
</evidence>
<feature type="transmembrane region" description="Helical" evidence="11">
    <location>
        <begin position="301"/>
        <end position="321"/>
    </location>
</feature>
<protein>
    <recommendedName>
        <fullName evidence="10">Xylose transport system permease protein XylH</fullName>
    </recommendedName>
</protein>
<dbReference type="Proteomes" id="UP000226079">
    <property type="component" value="Unassembled WGS sequence"/>
</dbReference>
<dbReference type="OrthoDB" id="3468954at2"/>
<organism evidence="12 13">
    <name type="scientific">Propionicimonas paludicola</name>
    <dbReference type="NCBI Taxonomy" id="185243"/>
    <lineage>
        <taxon>Bacteria</taxon>
        <taxon>Bacillati</taxon>
        <taxon>Actinomycetota</taxon>
        <taxon>Actinomycetes</taxon>
        <taxon>Propionibacteriales</taxon>
        <taxon>Nocardioidaceae</taxon>
        <taxon>Propionicimonas</taxon>
    </lineage>
</organism>
<comment type="subcellular location">
    <subcellularLocation>
        <location evidence="1">Cell membrane</location>
        <topology evidence="1">Multi-pass membrane protein</topology>
    </subcellularLocation>
</comment>
<keyword evidence="7 11" id="KW-1133">Transmembrane helix</keyword>
<feature type="transmembrane region" description="Helical" evidence="11">
    <location>
        <begin position="224"/>
        <end position="242"/>
    </location>
</feature>
<reference evidence="12 13" key="1">
    <citation type="submission" date="2017-10" db="EMBL/GenBank/DDBJ databases">
        <title>Sequencing the genomes of 1000 actinobacteria strains.</title>
        <authorList>
            <person name="Klenk H.-P."/>
        </authorList>
    </citation>
    <scope>NUCLEOTIDE SEQUENCE [LARGE SCALE GENOMIC DNA]</scope>
    <source>
        <strain evidence="12 13">DSM 15597</strain>
    </source>
</reference>
<dbReference type="EMBL" id="PDJC01000001">
    <property type="protein sequence ID" value="PFG16943.1"/>
    <property type="molecule type" value="Genomic_DNA"/>
</dbReference>
<sequence length="384" mass="39630">MTKSLLLGKSAGTRLVLVGLALVWVLFQLLNPNFLSPRNLSNLLLQIAVLGTLAIGMVVVLVLGEIDLSVGAIAGVSAGLLALLISQGLPWWVAIGAALAAGGLIGFIHGSIITAFGIPSFIVTLAGLLVWQGVQLQLVGDQGQIPIRDVVIRGIASTYVPTLLGWLIALLGVAAIFAARLVRRRRRERFGLAVPALSADLLGAGLAGVAVLAVCAVLNSYFGIPWVFVLVLTLLVGCSVVMETTAFGRHIYAIGGNREAARRAGIQVRRRTITVFVVISMIAALAGIIEASRQFSASNSLGGGTLQLNAIAAAVIGGTSLFGGRGRIYQALLGALVVGSVQNGLDLLGQPAAIKNIATGVILVTAVAVDAVGRRRRLARGAAE</sequence>
<dbReference type="Pfam" id="PF02653">
    <property type="entry name" value="BPD_transp_2"/>
    <property type="match status" value="1"/>
</dbReference>
<name>A0A2A9CRA7_9ACTN</name>
<feature type="transmembrane region" description="Helical" evidence="11">
    <location>
        <begin position="68"/>
        <end position="85"/>
    </location>
</feature>
<feature type="transmembrane region" description="Helical" evidence="11">
    <location>
        <begin position="272"/>
        <end position="289"/>
    </location>
</feature>
<evidence type="ECO:0000256" key="9">
    <source>
        <dbReference type="ARBA" id="ARBA00035611"/>
    </source>
</evidence>
<dbReference type="GO" id="GO:0022857">
    <property type="term" value="F:transmembrane transporter activity"/>
    <property type="evidence" value="ECO:0007669"/>
    <property type="project" value="InterPro"/>
</dbReference>
<evidence type="ECO:0000313" key="12">
    <source>
        <dbReference type="EMBL" id="PFG16943.1"/>
    </source>
</evidence>
<dbReference type="CDD" id="cd06579">
    <property type="entry name" value="TM_PBP1_transp_AraH_like"/>
    <property type="match status" value="1"/>
</dbReference>
<dbReference type="PANTHER" id="PTHR32196:SF32">
    <property type="entry name" value="XYLOSE TRANSPORT SYSTEM PERMEASE PROTEIN XYLH"/>
    <property type="match status" value="1"/>
</dbReference>
<keyword evidence="8 11" id="KW-0472">Membrane</keyword>
<keyword evidence="6 11" id="KW-0812">Transmembrane</keyword>
<dbReference type="AlphaFoldDB" id="A0A2A9CRA7"/>
<comment type="caution">
    <text evidence="12">The sequence shown here is derived from an EMBL/GenBank/DDBJ whole genome shotgun (WGS) entry which is preliminary data.</text>
</comment>
<comment type="function">
    <text evidence="9">Part of the binding-protein-dependent transport system for D-xylose. Probably responsible for the translocation of the substrate across the membrane.</text>
</comment>
<keyword evidence="3" id="KW-1003">Cell membrane</keyword>
<feature type="transmembrane region" description="Helical" evidence="11">
    <location>
        <begin position="115"/>
        <end position="134"/>
    </location>
</feature>
<evidence type="ECO:0000256" key="5">
    <source>
        <dbReference type="ARBA" id="ARBA00022597"/>
    </source>
</evidence>
<feature type="transmembrane region" description="Helical" evidence="11">
    <location>
        <begin position="163"/>
        <end position="182"/>
    </location>
</feature>
<gene>
    <name evidence="12" type="ORF">ATK74_1498</name>
</gene>
<evidence type="ECO:0000256" key="6">
    <source>
        <dbReference type="ARBA" id="ARBA00022692"/>
    </source>
</evidence>
<dbReference type="GO" id="GO:0005886">
    <property type="term" value="C:plasma membrane"/>
    <property type="evidence" value="ECO:0007669"/>
    <property type="project" value="UniProtKB-SubCell"/>
</dbReference>
<evidence type="ECO:0000256" key="8">
    <source>
        <dbReference type="ARBA" id="ARBA00023136"/>
    </source>
</evidence>
<keyword evidence="4" id="KW-0997">Cell inner membrane</keyword>
<keyword evidence="5" id="KW-0762">Sugar transport</keyword>